<keyword evidence="3" id="KW-1185">Reference proteome</keyword>
<dbReference type="Pfam" id="PF07833">
    <property type="entry name" value="Cu_amine_oxidN1"/>
    <property type="match status" value="1"/>
</dbReference>
<evidence type="ECO:0000259" key="1">
    <source>
        <dbReference type="Pfam" id="PF07833"/>
    </source>
</evidence>
<name>A0A845L181_9FIRM</name>
<evidence type="ECO:0000313" key="3">
    <source>
        <dbReference type="Proteomes" id="UP000463470"/>
    </source>
</evidence>
<dbReference type="SUPFAM" id="SSF55383">
    <property type="entry name" value="Copper amine oxidase, domain N"/>
    <property type="match status" value="2"/>
</dbReference>
<dbReference type="InterPro" id="IPR036582">
    <property type="entry name" value="Mao_N_sf"/>
</dbReference>
<dbReference type="Proteomes" id="UP000463470">
    <property type="component" value="Unassembled WGS sequence"/>
</dbReference>
<dbReference type="OrthoDB" id="2023214at2"/>
<feature type="domain" description="Copper amine oxidase-like N-terminal" evidence="1">
    <location>
        <begin position="333"/>
        <end position="439"/>
    </location>
</feature>
<reference evidence="2 3" key="1">
    <citation type="submission" date="2020-01" db="EMBL/GenBank/DDBJ databases">
        <title>Whole-genome sequence of Heliobacterium undosum DSM 13378.</title>
        <authorList>
            <person name="Kyndt J.A."/>
            <person name="Meyer T.E."/>
        </authorList>
    </citation>
    <scope>NUCLEOTIDE SEQUENCE [LARGE SCALE GENOMIC DNA]</scope>
    <source>
        <strain evidence="2 3">DSM 13378</strain>
    </source>
</reference>
<dbReference type="EMBL" id="WXEY01000005">
    <property type="protein sequence ID" value="MZP29366.1"/>
    <property type="molecule type" value="Genomic_DNA"/>
</dbReference>
<proteinExistence type="predicted"/>
<gene>
    <name evidence="2" type="ORF">GTO91_06565</name>
</gene>
<dbReference type="AlphaFoldDB" id="A0A845L181"/>
<evidence type="ECO:0000313" key="2">
    <source>
        <dbReference type="EMBL" id="MZP29366.1"/>
    </source>
</evidence>
<sequence>MEMKSLFRCTAAFCMVIFAVSISFFTPSFLSPGWASTNYSAFYNDSVTPGSSFDQRIDIEIPKGYLNLGSMDSLNIRLGSGISVNEVIYSIPEKIQEEQNMFIENTGVITPQNGEYVLKVSGRGVLHKGHIVLRFKGVKVGGGTRDVKIYFDAPGGSVFESKAINFISTASNDYNLDSQYGTVEGLSGSNEMALTFREIDAGTIKRGSDSIRLKLSSPFVWDITNAKVDISSGDITLRKPVIDDEDPKALLMGIERLSSKASTFRITGIFVRDMSKEVTTPSYYNMSVGGYSKANIESKSFLYRPDPLPLPEPPVALFSVGNRQCKISGLIRNMDVAPFIREDRIFLPVRYLAEALKVPPKNITWNVTDEQTTVALEVDGHSLKLNVGDRQIEDSRRGKVMMDVAPVILDSRVFLPARWIAEPLGYSVGWDASKQEVTINKGTSR</sequence>
<organism evidence="2 3">
    <name type="scientific">Heliomicrobium undosum</name>
    <dbReference type="NCBI Taxonomy" id="121734"/>
    <lineage>
        <taxon>Bacteria</taxon>
        <taxon>Bacillati</taxon>
        <taxon>Bacillota</taxon>
        <taxon>Clostridia</taxon>
        <taxon>Eubacteriales</taxon>
        <taxon>Heliobacteriaceae</taxon>
        <taxon>Heliomicrobium</taxon>
    </lineage>
</organism>
<comment type="caution">
    <text evidence="2">The sequence shown here is derived from an EMBL/GenBank/DDBJ whole genome shotgun (WGS) entry which is preliminary data.</text>
</comment>
<protein>
    <recommendedName>
        <fullName evidence="1">Copper amine oxidase-like N-terminal domain-containing protein</fullName>
    </recommendedName>
</protein>
<dbReference type="Gene3D" id="3.30.457.10">
    <property type="entry name" value="Copper amine oxidase-like, N-terminal domain"/>
    <property type="match status" value="1"/>
</dbReference>
<dbReference type="InterPro" id="IPR012854">
    <property type="entry name" value="Cu_amine_oxidase-like_N"/>
</dbReference>
<accession>A0A845L181</accession>